<dbReference type="HAMAP" id="MF_01398">
    <property type="entry name" value="ATP_synth_b_bprime"/>
    <property type="match status" value="1"/>
</dbReference>
<sequence>MFFVTPAYAQEAPAGTAEPGAAPATDPHAAPAPGSVHTETGVPSGEHGGGGVFPPFDSSTYASQLLWLAITFAIFFLLMQKVITPRIGGILEQRHKRISQDLDEASRLKAEADADVAAYEAELAAARAKANSIGSAARDAAKAKAEDDRRAVEAGLSEKLKAAEGRIGEIKAKAFADVGAIAEDTAAAVIEQLIGGTTAKTDVAAAVAAAKKEA</sequence>
<comment type="similarity">
    <text evidence="2 15 16">Belongs to the ATPase B chain family.</text>
</comment>
<comment type="subunit">
    <text evidence="14 15">F-type ATPases have 2 components, F(1) - the catalytic core - and F(0) - the membrane proton channel. F(1) has five subunits: alpha(3), beta(3), gamma(1), delta(1), epsilon(1). F(0) has three main subunits: a(1), b(2) and c(10-14). The alpha and beta chains form an alternating ring which encloses part of the gamma chain. F(1) is attached to F(0) by a central stalk formed by the gamma and epsilon chains, while a peripheral stalk is formed by the delta and b chains.</text>
</comment>
<dbReference type="Pfam" id="PF00430">
    <property type="entry name" value="ATP-synt_B"/>
    <property type="match status" value="1"/>
</dbReference>
<evidence type="ECO:0000256" key="4">
    <source>
        <dbReference type="ARBA" id="ARBA00022475"/>
    </source>
</evidence>
<keyword evidence="4 15" id="KW-1003">Cell membrane</keyword>
<evidence type="ECO:0000256" key="16">
    <source>
        <dbReference type="RuleBase" id="RU003848"/>
    </source>
</evidence>
<accession>A0A4R3QE77</accession>
<feature type="coiled-coil region" evidence="17">
    <location>
        <begin position="102"/>
        <end position="129"/>
    </location>
</feature>
<keyword evidence="8 15" id="KW-1133">Transmembrane helix</keyword>
<evidence type="ECO:0000256" key="1">
    <source>
        <dbReference type="ARBA" id="ARBA00004377"/>
    </source>
</evidence>
<evidence type="ECO:0000256" key="6">
    <source>
        <dbReference type="ARBA" id="ARBA00022692"/>
    </source>
</evidence>
<proteinExistence type="inferred from homology"/>
<feature type="transmembrane region" description="Helical" evidence="15">
    <location>
        <begin position="61"/>
        <end position="79"/>
    </location>
</feature>
<comment type="function">
    <text evidence="12 15">F(1)F(0) ATP synthase produces ATP from ADP in the presence of a proton or sodium gradient. F-type ATPases consist of two structural domains, F(1) containing the extramembraneous catalytic core and F(0) containing the membrane proton channel, linked together by a central stalk and a peripheral stalk. During catalysis, ATP synthesis in the catalytic domain of F(1) is coupled via a rotary mechanism of the central stalk subunits to proton translocation.</text>
</comment>
<dbReference type="EMBL" id="SMBH01000002">
    <property type="protein sequence ID" value="TCU19037.1"/>
    <property type="molecule type" value="Genomic_DNA"/>
</dbReference>
<keyword evidence="11 15" id="KW-0066">ATP synthesis</keyword>
<name>A0A4R3QE77_RHISU</name>
<dbReference type="PANTHER" id="PTHR33445">
    <property type="entry name" value="ATP SYNTHASE SUBUNIT B', CHLOROPLASTIC"/>
    <property type="match status" value="1"/>
</dbReference>
<dbReference type="Proteomes" id="UP000294576">
    <property type="component" value="Unassembled WGS sequence"/>
</dbReference>
<dbReference type="InterPro" id="IPR002146">
    <property type="entry name" value="ATP_synth_b/b'su_bac/chlpt"/>
</dbReference>
<evidence type="ECO:0000256" key="14">
    <source>
        <dbReference type="ARBA" id="ARBA00025830"/>
    </source>
</evidence>
<keyword evidence="17" id="KW-0175">Coiled coil</keyword>
<evidence type="ECO:0000313" key="20">
    <source>
        <dbReference type="Proteomes" id="UP000294576"/>
    </source>
</evidence>
<evidence type="ECO:0000256" key="18">
    <source>
        <dbReference type="SAM" id="MobiDB-lite"/>
    </source>
</evidence>
<evidence type="ECO:0000313" key="19">
    <source>
        <dbReference type="EMBL" id="TCU19037.1"/>
    </source>
</evidence>
<keyword evidence="10 15" id="KW-0472">Membrane</keyword>
<comment type="function">
    <text evidence="13">Component of the F(0) channel, it forms part of the peripheral stalk, linking F(1) to F(0). The b'-subunit is a diverged and duplicated form of b found in plants and photosynthetic bacteria.</text>
</comment>
<keyword evidence="6 15" id="KW-0812">Transmembrane</keyword>
<keyword evidence="7 15" id="KW-0375">Hydrogen ion transport</keyword>
<evidence type="ECO:0000256" key="13">
    <source>
        <dbReference type="ARBA" id="ARBA00025614"/>
    </source>
</evidence>
<dbReference type="InterPro" id="IPR050059">
    <property type="entry name" value="ATP_synthase_B_chain"/>
</dbReference>
<dbReference type="PANTHER" id="PTHR33445:SF1">
    <property type="entry name" value="ATP SYNTHASE SUBUNIT B"/>
    <property type="match status" value="1"/>
</dbReference>
<keyword evidence="5 15" id="KW-0138">CF(0)</keyword>
<keyword evidence="3 15" id="KW-0813">Transport</keyword>
<dbReference type="NCBIfam" id="NF006612">
    <property type="entry name" value="PRK09174.1"/>
    <property type="match status" value="1"/>
</dbReference>
<dbReference type="AlphaFoldDB" id="A0A4R3QE77"/>
<evidence type="ECO:0000256" key="10">
    <source>
        <dbReference type="ARBA" id="ARBA00023136"/>
    </source>
</evidence>
<evidence type="ECO:0000256" key="15">
    <source>
        <dbReference type="HAMAP-Rule" id="MF_01398"/>
    </source>
</evidence>
<evidence type="ECO:0000256" key="2">
    <source>
        <dbReference type="ARBA" id="ARBA00005513"/>
    </source>
</evidence>
<feature type="region of interest" description="Disordered" evidence="18">
    <location>
        <begin position="12"/>
        <end position="51"/>
    </location>
</feature>
<organism evidence="19 20">
    <name type="scientific">Rhizobium sullae</name>
    <name type="common">Rhizobium hedysari</name>
    <dbReference type="NCBI Taxonomy" id="50338"/>
    <lineage>
        <taxon>Bacteria</taxon>
        <taxon>Pseudomonadati</taxon>
        <taxon>Pseudomonadota</taxon>
        <taxon>Alphaproteobacteria</taxon>
        <taxon>Hyphomicrobiales</taxon>
        <taxon>Rhizobiaceae</taxon>
        <taxon>Rhizobium/Agrobacterium group</taxon>
        <taxon>Rhizobium</taxon>
    </lineage>
</organism>
<evidence type="ECO:0000256" key="3">
    <source>
        <dbReference type="ARBA" id="ARBA00022448"/>
    </source>
</evidence>
<evidence type="ECO:0000256" key="8">
    <source>
        <dbReference type="ARBA" id="ARBA00022989"/>
    </source>
</evidence>
<dbReference type="GO" id="GO:0046961">
    <property type="term" value="F:proton-transporting ATPase activity, rotational mechanism"/>
    <property type="evidence" value="ECO:0007669"/>
    <property type="project" value="TreeGrafter"/>
</dbReference>
<protein>
    <recommendedName>
        <fullName evidence="15">ATP synthase subunit b</fullName>
    </recommendedName>
    <alternativeName>
        <fullName evidence="15">ATP synthase F(0) sector subunit b</fullName>
    </alternativeName>
    <alternativeName>
        <fullName evidence="15">ATPase subunit I</fullName>
    </alternativeName>
    <alternativeName>
        <fullName evidence="15">F-type ATPase subunit b</fullName>
        <shortName evidence="15">F-ATPase subunit b</shortName>
    </alternativeName>
</protein>
<evidence type="ECO:0000256" key="12">
    <source>
        <dbReference type="ARBA" id="ARBA00025198"/>
    </source>
</evidence>
<evidence type="ECO:0000256" key="17">
    <source>
        <dbReference type="SAM" id="Coils"/>
    </source>
</evidence>
<comment type="caution">
    <text evidence="19">The sequence shown here is derived from an EMBL/GenBank/DDBJ whole genome shotgun (WGS) entry which is preliminary data.</text>
</comment>
<keyword evidence="9 15" id="KW-0406">Ion transport</keyword>
<dbReference type="GO" id="GO:0046933">
    <property type="term" value="F:proton-transporting ATP synthase activity, rotational mechanism"/>
    <property type="evidence" value="ECO:0007669"/>
    <property type="project" value="UniProtKB-UniRule"/>
</dbReference>
<comment type="subcellular location">
    <subcellularLocation>
        <location evidence="1">Cell inner membrane</location>
        <topology evidence="1">Single-pass membrane protein</topology>
    </subcellularLocation>
    <subcellularLocation>
        <location evidence="15">Cell membrane</location>
        <topology evidence="15">Single-pass membrane protein</topology>
    </subcellularLocation>
</comment>
<evidence type="ECO:0000256" key="7">
    <source>
        <dbReference type="ARBA" id="ARBA00022781"/>
    </source>
</evidence>
<dbReference type="CDD" id="cd06503">
    <property type="entry name" value="ATP-synt_Fo_b"/>
    <property type="match status" value="1"/>
</dbReference>
<dbReference type="GO" id="GO:0045259">
    <property type="term" value="C:proton-transporting ATP synthase complex"/>
    <property type="evidence" value="ECO:0007669"/>
    <property type="project" value="UniProtKB-KW"/>
</dbReference>
<evidence type="ECO:0000256" key="5">
    <source>
        <dbReference type="ARBA" id="ARBA00022547"/>
    </source>
</evidence>
<dbReference type="GO" id="GO:0005886">
    <property type="term" value="C:plasma membrane"/>
    <property type="evidence" value="ECO:0007669"/>
    <property type="project" value="UniProtKB-SubCell"/>
</dbReference>
<feature type="compositionally biased region" description="Low complexity" evidence="18">
    <location>
        <begin position="12"/>
        <end position="33"/>
    </location>
</feature>
<evidence type="ECO:0000256" key="11">
    <source>
        <dbReference type="ARBA" id="ARBA00023310"/>
    </source>
</evidence>
<gene>
    <name evidence="15" type="primary">atpF</name>
    <name evidence="19" type="ORF">EV132_102266</name>
</gene>
<reference evidence="19 20" key="1">
    <citation type="submission" date="2019-03" db="EMBL/GenBank/DDBJ databases">
        <title>Genomic Encyclopedia of Type Strains, Phase IV (KMG-V): Genome sequencing to study the core and pangenomes of soil and plant-associated prokaryotes.</title>
        <authorList>
            <person name="Whitman W."/>
        </authorList>
    </citation>
    <scope>NUCLEOTIDE SEQUENCE [LARGE SCALE GENOMIC DNA]</scope>
    <source>
        <strain evidence="19 20">Hc14</strain>
    </source>
</reference>
<evidence type="ECO:0000256" key="9">
    <source>
        <dbReference type="ARBA" id="ARBA00023065"/>
    </source>
</evidence>
<dbReference type="RefSeq" id="WP_132559479.1">
    <property type="nucleotide sequence ID" value="NZ_SMBH01000002.1"/>
</dbReference>